<dbReference type="CDD" id="cd03216">
    <property type="entry name" value="ABC_Carb_Monos_I"/>
    <property type="match status" value="1"/>
</dbReference>
<keyword evidence="1" id="KW-0813">Transport</keyword>
<comment type="caution">
    <text evidence="6">The sequence shown here is derived from an EMBL/GenBank/DDBJ whole genome shotgun (WGS) entry which is preliminary data.</text>
</comment>
<dbReference type="SMART" id="SM00382">
    <property type="entry name" value="AAA"/>
    <property type="match status" value="2"/>
</dbReference>
<evidence type="ECO:0000313" key="6">
    <source>
        <dbReference type="EMBL" id="MCM0621968.1"/>
    </source>
</evidence>
<evidence type="ECO:0000313" key="7">
    <source>
        <dbReference type="Proteomes" id="UP001139485"/>
    </source>
</evidence>
<dbReference type="RefSeq" id="WP_250828285.1">
    <property type="nucleotide sequence ID" value="NZ_JAMOIL010000026.1"/>
</dbReference>
<dbReference type="PROSITE" id="PS50893">
    <property type="entry name" value="ABC_TRANSPORTER_2"/>
    <property type="match status" value="2"/>
</dbReference>
<dbReference type="Gene3D" id="3.40.50.300">
    <property type="entry name" value="P-loop containing nucleotide triphosphate hydrolases"/>
    <property type="match status" value="2"/>
</dbReference>
<dbReference type="InterPro" id="IPR003593">
    <property type="entry name" value="AAA+_ATPase"/>
</dbReference>
<accession>A0A9X2IGF5</accession>
<dbReference type="Pfam" id="PF00005">
    <property type="entry name" value="ABC_tran"/>
    <property type="match status" value="2"/>
</dbReference>
<keyword evidence="7" id="KW-1185">Reference proteome</keyword>
<evidence type="ECO:0000256" key="1">
    <source>
        <dbReference type="ARBA" id="ARBA00022448"/>
    </source>
</evidence>
<feature type="domain" description="ABC transporter" evidence="5">
    <location>
        <begin position="270"/>
        <end position="513"/>
    </location>
</feature>
<protein>
    <submittedName>
        <fullName evidence="6">Sugar ABC transporter ATP-binding protein</fullName>
    </submittedName>
</protein>
<evidence type="ECO:0000259" key="5">
    <source>
        <dbReference type="PROSITE" id="PS50893"/>
    </source>
</evidence>
<keyword evidence="4 6" id="KW-0067">ATP-binding</keyword>
<dbReference type="InterPro" id="IPR017871">
    <property type="entry name" value="ABC_transporter-like_CS"/>
</dbReference>
<gene>
    <name evidence="6" type="ORF">M8330_16885</name>
</gene>
<evidence type="ECO:0000256" key="4">
    <source>
        <dbReference type="ARBA" id="ARBA00022840"/>
    </source>
</evidence>
<dbReference type="SUPFAM" id="SSF52540">
    <property type="entry name" value="P-loop containing nucleoside triphosphate hydrolases"/>
    <property type="match status" value="2"/>
</dbReference>
<dbReference type="InterPro" id="IPR003439">
    <property type="entry name" value="ABC_transporter-like_ATP-bd"/>
</dbReference>
<organism evidence="6 7">
    <name type="scientific">Nocardioides bruguierae</name>
    <dbReference type="NCBI Taxonomy" id="2945102"/>
    <lineage>
        <taxon>Bacteria</taxon>
        <taxon>Bacillati</taxon>
        <taxon>Actinomycetota</taxon>
        <taxon>Actinomycetes</taxon>
        <taxon>Propionibacteriales</taxon>
        <taxon>Nocardioidaceae</taxon>
        <taxon>Nocardioides</taxon>
    </lineage>
</organism>
<sequence length="525" mass="55631">MSTATRLPVEQAGPAPALKVRSLRKTYGGAVALEHLDLTVRVGEVHALLGQNGCGKSTLVKSLTGVIGPDSGTVEVYDRQVHLPVEAAHEHGIAVIHQDIGLVDEMTVLENLGANARYGTRLLLPVNTRRERRIYTELMDRVGFHFDLDAKVSTLSPSERALVAVVRAMRLMPDDAAGQLFILDEPTAALPKPEADRLLTLMRTVADLGSAVIFISHRLAEVMEVCDRATVMRAGRDVLETRIEDTDRAEIVAAMLGRRMDEFYPDPPNVTPGEVRVAVDALTGPVVRDATFHVAAGEVVGFTGLAGMGQEELANLLGGATETVSGTVLVDGADLTGATPSRIIDAGMVLVPGNRLRDGIWVAGSAEENITLPVVPQLRKRGSVSNSLIRAKAEELMAGVGVHPHDPERPLGGFSGGNQQKIVFGKWMQLDPQVLLLDEPTQGVDPGAAKDLLGRAMDAASSGSAVLVFSGEHEMLAAICHRVLVLHEGRIVAELSGADLTEESLLAASELDHAAVTASATEGAA</sequence>
<dbReference type="PROSITE" id="PS00211">
    <property type="entry name" value="ABC_TRANSPORTER_1"/>
    <property type="match status" value="1"/>
</dbReference>
<dbReference type="AlphaFoldDB" id="A0A9X2IGF5"/>
<dbReference type="PANTHER" id="PTHR43790:SF9">
    <property type="entry name" value="GALACTOFURANOSE TRANSPORTER ATP-BINDING PROTEIN YTFR"/>
    <property type="match status" value="1"/>
</dbReference>
<keyword evidence="3" id="KW-0547">Nucleotide-binding</keyword>
<name>A0A9X2IGF5_9ACTN</name>
<dbReference type="CDD" id="cd03215">
    <property type="entry name" value="ABC_Carb_Monos_II"/>
    <property type="match status" value="1"/>
</dbReference>
<dbReference type="GO" id="GO:0005524">
    <property type="term" value="F:ATP binding"/>
    <property type="evidence" value="ECO:0007669"/>
    <property type="project" value="UniProtKB-KW"/>
</dbReference>
<dbReference type="GO" id="GO:0016887">
    <property type="term" value="F:ATP hydrolysis activity"/>
    <property type="evidence" value="ECO:0007669"/>
    <property type="project" value="InterPro"/>
</dbReference>
<proteinExistence type="predicted"/>
<dbReference type="Proteomes" id="UP001139485">
    <property type="component" value="Unassembled WGS sequence"/>
</dbReference>
<dbReference type="InterPro" id="IPR050107">
    <property type="entry name" value="ABC_carbohydrate_import_ATPase"/>
</dbReference>
<keyword evidence="2" id="KW-0677">Repeat</keyword>
<dbReference type="InterPro" id="IPR027417">
    <property type="entry name" value="P-loop_NTPase"/>
</dbReference>
<evidence type="ECO:0000256" key="3">
    <source>
        <dbReference type="ARBA" id="ARBA00022741"/>
    </source>
</evidence>
<evidence type="ECO:0000256" key="2">
    <source>
        <dbReference type="ARBA" id="ARBA00022737"/>
    </source>
</evidence>
<feature type="domain" description="ABC transporter" evidence="5">
    <location>
        <begin position="18"/>
        <end position="259"/>
    </location>
</feature>
<dbReference type="PANTHER" id="PTHR43790">
    <property type="entry name" value="CARBOHYDRATE TRANSPORT ATP-BINDING PROTEIN MG119-RELATED"/>
    <property type="match status" value="1"/>
</dbReference>
<reference evidence="6" key="1">
    <citation type="submission" date="2022-05" db="EMBL/GenBank/DDBJ databases">
        <authorList>
            <person name="Tuo L."/>
        </authorList>
    </citation>
    <scope>NUCLEOTIDE SEQUENCE</scope>
    <source>
        <strain evidence="6">BSK12Z-4</strain>
    </source>
</reference>
<dbReference type="EMBL" id="JAMOIL010000026">
    <property type="protein sequence ID" value="MCM0621968.1"/>
    <property type="molecule type" value="Genomic_DNA"/>
</dbReference>